<gene>
    <name evidence="2" type="ORF">EVOR1521_LOCUS18096</name>
</gene>
<dbReference type="AlphaFoldDB" id="A0AA36IUV0"/>
<feature type="compositionally biased region" description="Polar residues" evidence="1">
    <location>
        <begin position="304"/>
        <end position="320"/>
    </location>
</feature>
<protein>
    <submittedName>
        <fullName evidence="2">Uncharacterized protein</fullName>
    </submittedName>
</protein>
<feature type="region of interest" description="Disordered" evidence="1">
    <location>
        <begin position="599"/>
        <end position="667"/>
    </location>
</feature>
<organism evidence="2 3">
    <name type="scientific">Effrenium voratum</name>
    <dbReference type="NCBI Taxonomy" id="2562239"/>
    <lineage>
        <taxon>Eukaryota</taxon>
        <taxon>Sar</taxon>
        <taxon>Alveolata</taxon>
        <taxon>Dinophyceae</taxon>
        <taxon>Suessiales</taxon>
        <taxon>Symbiodiniaceae</taxon>
        <taxon>Effrenium</taxon>
    </lineage>
</organism>
<comment type="caution">
    <text evidence="2">The sequence shown here is derived from an EMBL/GenBank/DDBJ whole genome shotgun (WGS) entry which is preliminary data.</text>
</comment>
<evidence type="ECO:0000256" key="1">
    <source>
        <dbReference type="SAM" id="MobiDB-lite"/>
    </source>
</evidence>
<feature type="region of interest" description="Disordered" evidence="1">
    <location>
        <begin position="723"/>
        <end position="780"/>
    </location>
</feature>
<feature type="compositionally biased region" description="Basic and acidic residues" evidence="1">
    <location>
        <begin position="1"/>
        <end position="10"/>
    </location>
</feature>
<feature type="region of interest" description="Disordered" evidence="1">
    <location>
        <begin position="478"/>
        <end position="534"/>
    </location>
</feature>
<feature type="region of interest" description="Disordered" evidence="1">
    <location>
        <begin position="76"/>
        <end position="136"/>
    </location>
</feature>
<feature type="region of interest" description="Disordered" evidence="1">
    <location>
        <begin position="264"/>
        <end position="320"/>
    </location>
</feature>
<keyword evidence="3" id="KW-1185">Reference proteome</keyword>
<accession>A0AA36IUV0</accession>
<dbReference type="Proteomes" id="UP001178507">
    <property type="component" value="Unassembled WGS sequence"/>
</dbReference>
<feature type="compositionally biased region" description="Basic and acidic residues" evidence="1">
    <location>
        <begin position="286"/>
        <end position="297"/>
    </location>
</feature>
<sequence length="780" mass="84782">MTQSDKDRFDFLAAGSKPNQTWSGRAAKSKAASKGKERWNLLRGNVQSMVVQAQAVEAFSPPADRVRLQAFSAALRKAARPEKPETPKASTIDELPPEPAPEPELEEARCDKRASRTQGEGAAEQGADFSDWSSEVSANCAPDISQAVKAAGGAQKASEAGKLQIPRPKSDRAARLRLSQRRGGGLQVQDTLQVVDGAVQPAPLSTEQAASTDMMASMMTSFSNLTSFKFTNDSDDEVHNAWGESDTEANFMERGQELQEARGLVIPAQAQPAGRLRLAKRKQRDKQKGKESPDEPVSKVGDNPQASSSQMGATSSEQGATATDMMTSMFNSFANININITGVVQEEEEEHNAWGDDGTDELLGERARELQEARGIVVPMLQAKPAGRERFAKRKNRGKGTDQDTLQVVDGAVQQAPVSTEQAASTDMMASMMTSFSNLTSFKFANDSDDEVHNAWGESDTEANFMERGQELQEARGLVIPAQAQPAGRLRLAKRKQRDKQKGKESPDEPVSKVGDNPQASSSQMGATSSEQGATATDMMTSMFNSFANININITGVVQEEEEEHNAWGDDGTDELLGERARELQEARGIVVPMLQAKPAGRERFAKRKNRGKGPNLEVPTEPMSRDSGSAKSSSPCALAFAEDSQRERLARRKQKSQRGARSEAASPSLFAAAATSLVQFQQLFNLTQSRNSEDEDECFSIWGPDDTPAHYEERLLALEKARSEQAAARVPHHHAARAKRKPEVKAGTQVVPKVDDAKQEEDPFLLAHESSQRAASFLG</sequence>
<feature type="compositionally biased region" description="Polar residues" evidence="1">
    <location>
        <begin position="627"/>
        <end position="636"/>
    </location>
</feature>
<feature type="compositionally biased region" description="Basic and acidic residues" evidence="1">
    <location>
        <begin position="500"/>
        <end position="511"/>
    </location>
</feature>
<feature type="compositionally biased region" description="Basic residues" evidence="1">
    <location>
        <begin position="731"/>
        <end position="743"/>
    </location>
</feature>
<reference evidence="2" key="1">
    <citation type="submission" date="2023-08" db="EMBL/GenBank/DDBJ databases">
        <authorList>
            <person name="Chen Y."/>
            <person name="Shah S."/>
            <person name="Dougan E. K."/>
            <person name="Thang M."/>
            <person name="Chan C."/>
        </authorList>
    </citation>
    <scope>NUCLEOTIDE SEQUENCE</scope>
</reference>
<dbReference type="EMBL" id="CAUJNA010002494">
    <property type="protein sequence ID" value="CAJ1393172.1"/>
    <property type="molecule type" value="Genomic_DNA"/>
</dbReference>
<name>A0AA36IUV0_9DINO</name>
<evidence type="ECO:0000313" key="3">
    <source>
        <dbReference type="Proteomes" id="UP001178507"/>
    </source>
</evidence>
<feature type="region of interest" description="Disordered" evidence="1">
    <location>
        <begin position="1"/>
        <end position="38"/>
    </location>
</feature>
<feature type="compositionally biased region" description="Basic residues" evidence="1">
    <location>
        <begin position="650"/>
        <end position="659"/>
    </location>
</feature>
<feature type="region of interest" description="Disordered" evidence="1">
    <location>
        <begin position="151"/>
        <end position="173"/>
    </location>
</feature>
<feature type="compositionally biased region" description="Polar residues" evidence="1">
    <location>
        <begin position="518"/>
        <end position="534"/>
    </location>
</feature>
<proteinExistence type="predicted"/>
<evidence type="ECO:0000313" key="2">
    <source>
        <dbReference type="EMBL" id="CAJ1393172.1"/>
    </source>
</evidence>